<gene>
    <name evidence="1" type="ordered locus">FP0312</name>
</gene>
<reference evidence="1 2" key="1">
    <citation type="journal article" date="2007" name="Nat. Biotechnol.">
        <title>Complete genome sequence of the fish pathogen Flavobacterium psychrophilum.</title>
        <authorList>
            <person name="Duchaud E."/>
            <person name="Boussaha M."/>
            <person name="Loux V."/>
            <person name="Bernardet J.F."/>
            <person name="Michel C."/>
            <person name="Kerouault B."/>
            <person name="Mondot S."/>
            <person name="Nicolas P."/>
            <person name="Bossy R."/>
            <person name="Caron C."/>
            <person name="Bessieres P."/>
            <person name="Gibrat J.F."/>
            <person name="Claverol S."/>
            <person name="Dumetz F."/>
            <person name="Le Henaff M."/>
            <person name="Benmansour A."/>
        </authorList>
    </citation>
    <scope>NUCLEOTIDE SEQUENCE [LARGE SCALE GENOMIC DNA]</scope>
    <source>
        <strain evidence="2">ATCC 49511 / DSM 21280 / CIP 103535 / JIP02/86</strain>
    </source>
</reference>
<dbReference type="Proteomes" id="UP000006394">
    <property type="component" value="Chromosome"/>
</dbReference>
<dbReference type="STRING" id="402612.FP0312"/>
<dbReference type="InterPro" id="IPR035093">
    <property type="entry name" value="RelE/ParE_toxin_dom_sf"/>
</dbReference>
<dbReference type="KEGG" id="fps:FP0312"/>
<sequence>MRNIIFSKNAQVNLDDLLQYLEFKFSLRTQSEFIKKLDKVIFLIQSDPEIFSFSKVNKNYRRCVLSKQITLLL</sequence>
<dbReference type="eggNOG" id="COG3668">
    <property type="taxonomic scope" value="Bacteria"/>
</dbReference>
<accession>A6GWF2</accession>
<evidence type="ECO:0008006" key="3">
    <source>
        <dbReference type="Google" id="ProtNLM"/>
    </source>
</evidence>
<dbReference type="EnsemblBacteria" id="CAL42425">
    <property type="protein sequence ID" value="CAL42425"/>
    <property type="gene ID" value="FP0312"/>
</dbReference>
<organism evidence="1 2">
    <name type="scientific">Flavobacterium psychrophilum (strain ATCC 49511 / DSM 21280 / CIP 103535 / JIP02/86)</name>
    <dbReference type="NCBI Taxonomy" id="402612"/>
    <lineage>
        <taxon>Bacteria</taxon>
        <taxon>Pseudomonadati</taxon>
        <taxon>Bacteroidota</taxon>
        <taxon>Flavobacteriia</taxon>
        <taxon>Flavobacteriales</taxon>
        <taxon>Flavobacteriaceae</taxon>
        <taxon>Flavobacterium</taxon>
    </lineage>
</organism>
<keyword evidence="2" id="KW-1185">Reference proteome</keyword>
<protein>
    <recommendedName>
        <fullName evidence="3">Type II toxin-antitoxin system RelE/ParE family toxin</fullName>
    </recommendedName>
</protein>
<dbReference type="HOGENOM" id="CLU_147162_8_3_10"/>
<evidence type="ECO:0000313" key="2">
    <source>
        <dbReference type="Proteomes" id="UP000006394"/>
    </source>
</evidence>
<dbReference type="OrthoDB" id="1098070at2"/>
<dbReference type="EMBL" id="AM398681">
    <property type="protein sequence ID" value="CAL42425.1"/>
    <property type="molecule type" value="Genomic_DNA"/>
</dbReference>
<dbReference type="AlphaFoldDB" id="A6GWF2"/>
<dbReference type="Gene3D" id="3.30.2310.20">
    <property type="entry name" value="RelE-like"/>
    <property type="match status" value="1"/>
</dbReference>
<proteinExistence type="predicted"/>
<name>A6GWF2_FLAPJ</name>
<evidence type="ECO:0000313" key="1">
    <source>
        <dbReference type="EMBL" id="CAL42425.1"/>
    </source>
</evidence>